<evidence type="ECO:0000313" key="12">
    <source>
        <dbReference type="EMBL" id="AJY45298.1"/>
    </source>
</evidence>
<feature type="domain" description="Alpha-D-phosphohexomutase alpha/beta/alpha" evidence="9">
    <location>
        <begin position="3"/>
        <end position="133"/>
    </location>
</feature>
<keyword evidence="6" id="KW-0413">Isomerase</keyword>
<dbReference type="Pfam" id="PF02879">
    <property type="entry name" value="PGM_PMM_II"/>
    <property type="match status" value="1"/>
</dbReference>
<keyword evidence="13" id="KW-1185">Reference proteome</keyword>
<evidence type="ECO:0000259" key="10">
    <source>
        <dbReference type="Pfam" id="PF02879"/>
    </source>
</evidence>
<organism evidence="12 13">
    <name type="scientific">Martelella endophytica</name>
    <dbReference type="NCBI Taxonomy" id="1486262"/>
    <lineage>
        <taxon>Bacteria</taxon>
        <taxon>Pseudomonadati</taxon>
        <taxon>Pseudomonadota</taxon>
        <taxon>Alphaproteobacteria</taxon>
        <taxon>Hyphomicrobiales</taxon>
        <taxon>Aurantimonadaceae</taxon>
        <taxon>Martelella</taxon>
    </lineage>
</organism>
<evidence type="ECO:0000256" key="3">
    <source>
        <dbReference type="ARBA" id="ARBA00022553"/>
    </source>
</evidence>
<evidence type="ECO:0000259" key="9">
    <source>
        <dbReference type="Pfam" id="PF02878"/>
    </source>
</evidence>
<dbReference type="InterPro" id="IPR016055">
    <property type="entry name" value="A-D-PHexomutase_a/b/a-I/II/III"/>
</dbReference>
<dbReference type="InterPro" id="IPR005844">
    <property type="entry name" value="A-D-PHexomutase_a/b/a-I"/>
</dbReference>
<gene>
    <name evidence="12" type="ORF">TM49_05665</name>
</gene>
<feature type="domain" description="Alpha-D-phosphohexomutase alpha/beta/alpha" evidence="11">
    <location>
        <begin position="271"/>
        <end position="369"/>
    </location>
</feature>
<dbReference type="Pfam" id="PF02878">
    <property type="entry name" value="PGM_PMM_I"/>
    <property type="match status" value="1"/>
</dbReference>
<dbReference type="Gene3D" id="3.40.120.10">
    <property type="entry name" value="Alpha-D-Glucose-1,6-Bisphosphate, subunit A, domain 3"/>
    <property type="match status" value="3"/>
</dbReference>
<dbReference type="PANTHER" id="PTHR42946:SF1">
    <property type="entry name" value="PHOSPHOGLUCOMUTASE (ALPHA-D-GLUCOSE-1,6-BISPHOSPHATE-DEPENDENT)"/>
    <property type="match status" value="1"/>
</dbReference>
<dbReference type="PANTHER" id="PTHR42946">
    <property type="entry name" value="PHOSPHOHEXOSE MUTASE"/>
    <property type="match status" value="1"/>
</dbReference>
<dbReference type="SUPFAM" id="SSF53738">
    <property type="entry name" value="Phosphoglucomutase, first 3 domains"/>
    <property type="match status" value="3"/>
</dbReference>
<dbReference type="GO" id="GO:0005975">
    <property type="term" value="P:carbohydrate metabolic process"/>
    <property type="evidence" value="ECO:0007669"/>
    <property type="project" value="InterPro"/>
</dbReference>
<name>A0A0D5LPN5_MAREN</name>
<dbReference type="InterPro" id="IPR036900">
    <property type="entry name" value="A-D-PHexomutase_C_sf"/>
</dbReference>
<evidence type="ECO:0000256" key="1">
    <source>
        <dbReference type="ARBA" id="ARBA00001946"/>
    </source>
</evidence>
<sequence length="471" mass="49675">MSIKFGTSGLRGLSADLIGEPSYRYTKAFCHHLQKAGHASKGDAVLVGQDYRDSSPAIAANAMGAIAAAGLTPIDCGALPTPALAFYGLKRKAASVMITGSHIPADRNGIKFYLPAGEISKEDEEAISRFAETLSGDVTVTTAKGEDESSEALAHFGVRCTDILPDDALSGMKIGVYQHSTVARDLFIAVLEHYGADVTPLGFSETFVPVDTEAVSSETVTLLKGWAKEHGLDAIISADGDADRPLVADETGTPLRGDLVGLMTANFLGARVVVTPVTSNSGIEKNGDFEVIRTRVGSPYVIAAMSEALSADKDGVMGFEANGGLLTASPFRPAGETIAALPTRDCFLPVLSALYLAAKDKRPMSELARAYSLPVADADRIKDFAQERSAALMDYLRNSDDNLESFLAPIGKPAAKSDIDGLRVTLEDGRIIHFRPSGNAPEMRCYVEAETAEAAGALLREGLALIEGFSA</sequence>
<dbReference type="Gene3D" id="3.30.310.50">
    <property type="entry name" value="Alpha-D-phosphohexomutase, C-terminal domain"/>
    <property type="match status" value="1"/>
</dbReference>
<accession>A0A0D5LPN5</accession>
<keyword evidence="5 7" id="KW-0460">Magnesium</keyword>
<dbReference type="STRING" id="1486262.TM49_05665"/>
<dbReference type="EMBL" id="CP010803">
    <property type="protein sequence ID" value="AJY45298.1"/>
    <property type="molecule type" value="Genomic_DNA"/>
</dbReference>
<dbReference type="Pfam" id="PF00408">
    <property type="entry name" value="PGM_PMM_IV"/>
    <property type="match status" value="1"/>
</dbReference>
<dbReference type="CDD" id="cd03088">
    <property type="entry name" value="ManB"/>
    <property type="match status" value="1"/>
</dbReference>
<comment type="similarity">
    <text evidence="2 7">Belongs to the phosphohexose mutase family.</text>
</comment>
<proteinExistence type="inferred from homology"/>
<dbReference type="PROSITE" id="PS00710">
    <property type="entry name" value="PGM_PMM"/>
    <property type="match status" value="1"/>
</dbReference>
<evidence type="ECO:0000313" key="13">
    <source>
        <dbReference type="Proteomes" id="UP000032611"/>
    </source>
</evidence>
<comment type="cofactor">
    <cofactor evidence="1">
        <name>Mg(2+)</name>
        <dbReference type="ChEBI" id="CHEBI:18420"/>
    </cofactor>
</comment>
<dbReference type="InterPro" id="IPR005846">
    <property type="entry name" value="A-D-PHexomutase_a/b/a-III"/>
</dbReference>
<dbReference type="AlphaFoldDB" id="A0A0D5LPN5"/>
<protein>
    <submittedName>
        <fullName evidence="12">Phosphomannomutase</fullName>
    </submittedName>
</protein>
<dbReference type="Proteomes" id="UP000032611">
    <property type="component" value="Chromosome"/>
</dbReference>
<evidence type="ECO:0000256" key="4">
    <source>
        <dbReference type="ARBA" id="ARBA00022723"/>
    </source>
</evidence>
<dbReference type="InterPro" id="IPR005845">
    <property type="entry name" value="A-D-PHexomutase_a/b/a-II"/>
</dbReference>
<evidence type="ECO:0000256" key="5">
    <source>
        <dbReference type="ARBA" id="ARBA00022842"/>
    </source>
</evidence>
<keyword evidence="3" id="KW-0597">Phosphoprotein</keyword>
<evidence type="ECO:0000256" key="6">
    <source>
        <dbReference type="ARBA" id="ARBA00023235"/>
    </source>
</evidence>
<dbReference type="GO" id="GO:0004615">
    <property type="term" value="F:phosphomannomutase activity"/>
    <property type="evidence" value="ECO:0007669"/>
    <property type="project" value="TreeGrafter"/>
</dbReference>
<feature type="domain" description="Alpha-D-phosphohexomutase alpha/beta/alpha" evidence="10">
    <location>
        <begin position="170"/>
        <end position="252"/>
    </location>
</feature>
<dbReference type="InterPro" id="IPR050060">
    <property type="entry name" value="Phosphoglucosamine_mutase"/>
</dbReference>
<dbReference type="HOGENOM" id="CLU_045514_1_0_5"/>
<dbReference type="InterPro" id="IPR005843">
    <property type="entry name" value="A-D-PHexomutase_C"/>
</dbReference>
<dbReference type="GO" id="GO:0000287">
    <property type="term" value="F:magnesium ion binding"/>
    <property type="evidence" value="ECO:0007669"/>
    <property type="project" value="InterPro"/>
</dbReference>
<dbReference type="Pfam" id="PF02880">
    <property type="entry name" value="PGM_PMM_III"/>
    <property type="match status" value="1"/>
</dbReference>
<evidence type="ECO:0000256" key="7">
    <source>
        <dbReference type="RuleBase" id="RU004326"/>
    </source>
</evidence>
<keyword evidence="4 7" id="KW-0479">Metal-binding</keyword>
<dbReference type="OrthoDB" id="9803322at2"/>
<evidence type="ECO:0000259" key="8">
    <source>
        <dbReference type="Pfam" id="PF00408"/>
    </source>
</evidence>
<evidence type="ECO:0000259" key="11">
    <source>
        <dbReference type="Pfam" id="PF02880"/>
    </source>
</evidence>
<evidence type="ECO:0000256" key="2">
    <source>
        <dbReference type="ARBA" id="ARBA00010231"/>
    </source>
</evidence>
<dbReference type="SUPFAM" id="SSF55957">
    <property type="entry name" value="Phosphoglucomutase, C-terminal domain"/>
    <property type="match status" value="1"/>
</dbReference>
<feature type="domain" description="Alpha-D-phosphohexomutase C-terminal" evidence="8">
    <location>
        <begin position="412"/>
        <end position="458"/>
    </location>
</feature>
<dbReference type="KEGG" id="mey:TM49_05665"/>
<dbReference type="InterPro" id="IPR016066">
    <property type="entry name" value="A-D-PHexomutase_CS"/>
</dbReference>
<dbReference type="PATRIC" id="fig|1486262.3.peg.1161"/>
<dbReference type="RefSeq" id="WP_045679906.1">
    <property type="nucleotide sequence ID" value="NZ_CP010803.1"/>
</dbReference>
<reference evidence="12 13" key="1">
    <citation type="journal article" date="2015" name="Genome Announc.">
        <title>Complete genome sequence of Martelella endophytica YC6887, which has antifungal activity associated with a halophyte.</title>
        <authorList>
            <person name="Khan A."/>
            <person name="Khan H."/>
            <person name="Chung E.J."/>
            <person name="Hossain M.T."/>
            <person name="Chung Y.R."/>
        </authorList>
    </citation>
    <scope>NUCLEOTIDE SEQUENCE [LARGE SCALE GENOMIC DNA]</scope>
    <source>
        <strain evidence="12">YC6887</strain>
    </source>
</reference>